<dbReference type="InterPro" id="IPR036047">
    <property type="entry name" value="F-box-like_dom_sf"/>
</dbReference>
<feature type="compositionally biased region" description="Basic and acidic residues" evidence="1">
    <location>
        <begin position="561"/>
        <end position="579"/>
    </location>
</feature>
<feature type="compositionally biased region" description="Basic residues" evidence="1">
    <location>
        <begin position="378"/>
        <end position="392"/>
    </location>
</feature>
<feature type="compositionally biased region" description="Polar residues" evidence="1">
    <location>
        <begin position="345"/>
        <end position="376"/>
    </location>
</feature>
<feature type="compositionally biased region" description="Low complexity" evidence="1">
    <location>
        <begin position="465"/>
        <end position="481"/>
    </location>
</feature>
<evidence type="ECO:0008006" key="4">
    <source>
        <dbReference type="Google" id="ProtNLM"/>
    </source>
</evidence>
<feature type="compositionally biased region" description="Polar residues" evidence="1">
    <location>
        <begin position="1066"/>
        <end position="1076"/>
    </location>
</feature>
<feature type="compositionally biased region" description="Basic and acidic residues" evidence="1">
    <location>
        <begin position="972"/>
        <end position="982"/>
    </location>
</feature>
<feature type="region of interest" description="Disordered" evidence="1">
    <location>
        <begin position="595"/>
        <end position="748"/>
    </location>
</feature>
<feature type="region of interest" description="Disordered" evidence="1">
    <location>
        <begin position="342"/>
        <end position="579"/>
    </location>
</feature>
<feature type="compositionally biased region" description="Low complexity" evidence="1">
    <location>
        <begin position="1147"/>
        <end position="1161"/>
    </location>
</feature>
<feature type="compositionally biased region" description="Low complexity" evidence="1">
    <location>
        <begin position="59"/>
        <end position="110"/>
    </location>
</feature>
<feature type="compositionally biased region" description="Basic residues" evidence="1">
    <location>
        <begin position="703"/>
        <end position="740"/>
    </location>
</feature>
<feature type="region of interest" description="Disordered" evidence="1">
    <location>
        <begin position="1445"/>
        <end position="1469"/>
    </location>
</feature>
<protein>
    <recommendedName>
        <fullName evidence="4">F-box domain-containing protein</fullName>
    </recommendedName>
</protein>
<feature type="compositionally biased region" description="Polar residues" evidence="1">
    <location>
        <begin position="1126"/>
        <end position="1141"/>
    </location>
</feature>
<sequence length="1862" mass="200650">MKKVRSCVCPQNKAAPRAQRRCSRSPSLTSKTAAPTFSQEKPCRGRSAPRQPSSPHPTPSSSSTPVAASYPSQETQTSATASTGSSAGTSSSRSTSRTRSTNTRSCSSASHGDARWGRFSRQRHGYRNSRLLSQQQWKKHRIALREAYSHIECSSSSSATSRGCTSTKSAETSTDSWPSRRRSPSRMNEDDAFLSSPSFTSVDPHCVFTNVLPHDVYLHICSFLNEMDCCTLLEVSLCMHAAITSADSIVWRHLCMSTWMYKQGFQMFIQRARALGVLARQEELEVQALQQHMLLLREQGTIFGESDVSATCDCATVLMRRRQHERAQWMAAATATATNAATPTLYRTRSTNKVSNATTSVSSPMRTGSGSETTSGRRLCHQSRRSRHRHRSTQCSTTATTSTSRRSGKISAQAGKWPTHAARQAEPPEQRRGSRSAATTVTSRASRSRRNPVDRFRDDDGASESLSHSCSSRTWSSSGSSAREAARNRKQAYLPDHHRSDDAESRPHSHGAGASEKGCSAACPSPLSSSPSSHTRALAEPRERGGGSSSSVLRSTNASDGEGKETDEHLRTNGKQKVDRGERRVYICLPGAEAKADVNGHDGNANLTDTSVLAVRSESGSRHRRRSRRSLSGNQLSPTHYHCHHHWHDGSSREQQQQQQRCLQPPVSGHRRSRRERRRKPARQRRRKHSRSRGPRSTGGGGGRHRSQRHRSQSRHRPSHQHHHNPKATKSSRRRRRRQRNAAAANAATCAGSNAYFYQTATYAAIKSTTPVLSAQHVAPSVAPFKLGGGPVPSASGAESFVPRSLSKTQQLSHKPCGSEMHTREASAGGAVAQTAAPLNIGGNRVQMAVPSPTLMGSTSYLVMSPQAAVTASSAATASGAGPNEEGLYWWQLTPEVRQRQLRRMQQRELQQQQQQLAASSGGFTTRGVSSLQDEDELADEAALRVWDELEASSLRSSSTTIDEEGAQESQEGEREEGHSDRNSASVTSDDIEERSERSSDENDERQDSTDSGGHRRRRRRSRKLWWAQSRATRQAIAGDDTTSTTARQLRSHRRVAGGETDFFVSASSSSRTHTAPPSLANGEGIASEFRIHNKKRGMCTSACGAASLPHQWRTLSSAADKRSRSGGNSARRTRSNSTVDRYNAGESETAASSTAASVVSEADEELTAGGGSSSRRTLARARRPRLPGTSLRISVAASVSSSSRASIHAKRVIAKALEKRYEGIEEAMRITRSKSVLIHTLERQTHAHLPRLLAAAALRQRRLMMMSTRPAVAAAAAALHADPSLMSPILAPHRGPAEFLGASSVPATRAIILIGSSSSGFNGGGASTALPPAASLTASPAPHFPSSLDIPFAAVTTSTVAVPASPLHQLARATSSTALMNSGSEHSDRVSGAVPCQDGAPSPPPVTSTASLTAYMVGNGSSVTAAAHTLLQSPSEQHRTAAAVGGSRVNRGMPPSTDDGPMQPSNEEVVDENSEEEEEQLAPVSWKFAFFMSRREARRVNITLQDLLEGMWVACFRSSGRTHPIRFFRQHQVFVYPPLPTSEAEEEQRLRQSGLEPSEVSDVTTTASAVSANWAAPPLPFHILQGGAQLVVHQFPPMKVVRRNAAPPVNAAAACGIPAAAAPTPSASPPATDAVTPAMMAERRFSAEPQATLRKLRLSMLSPYAHGAATFKAMTRGSATGGLAAGCCAVDNGHHVDAVRDFGGRHCTCFYSYEAAAVASTAKANDVRRVIAQRLGASAAYMDEVLGQPFARSGAEHASKDGGATARRGCSAAACQGRKQQVFYGPPTQREYEAQQRCEACFEPGGVGDVLNDWGWTISSQNVKIFSLDVTAPLYVERLHRLADVDVIGRGCAGVHDTGIS</sequence>
<feature type="region of interest" description="Disordered" evidence="1">
    <location>
        <begin position="796"/>
        <end position="822"/>
    </location>
</feature>
<dbReference type="KEGG" id="lenr:94168134"/>
<feature type="compositionally biased region" description="Low complexity" evidence="1">
    <location>
        <begin position="156"/>
        <end position="167"/>
    </location>
</feature>
<comment type="caution">
    <text evidence="2">The sequence shown here is derived from an EMBL/GenBank/DDBJ whole genome shotgun (WGS) entry which is preliminary data.</text>
</comment>
<accession>A0A836GKI7</accession>
<feature type="region of interest" description="Disordered" evidence="1">
    <location>
        <begin position="904"/>
        <end position="935"/>
    </location>
</feature>
<evidence type="ECO:0000313" key="3">
    <source>
        <dbReference type="Proteomes" id="UP000674179"/>
    </source>
</evidence>
<feature type="compositionally biased region" description="Low complexity" evidence="1">
    <location>
        <begin position="908"/>
        <end position="917"/>
    </location>
</feature>
<feature type="compositionally biased region" description="Basic and acidic residues" evidence="1">
    <location>
        <begin position="495"/>
        <end position="507"/>
    </location>
</feature>
<proteinExistence type="predicted"/>
<feature type="compositionally biased region" description="Basic residues" evidence="1">
    <location>
        <begin position="669"/>
        <end position="694"/>
    </location>
</feature>
<evidence type="ECO:0000256" key="1">
    <source>
        <dbReference type="SAM" id="MobiDB-lite"/>
    </source>
</evidence>
<feature type="compositionally biased region" description="Low complexity" evidence="1">
    <location>
        <begin position="435"/>
        <end position="445"/>
    </location>
</feature>
<dbReference type="OrthoDB" id="2398163at2759"/>
<dbReference type="EMBL" id="JAFHKP010000035">
    <property type="protein sequence ID" value="KAG5467205.1"/>
    <property type="molecule type" value="Genomic_DNA"/>
</dbReference>
<keyword evidence="3" id="KW-1185">Reference proteome</keyword>
<feature type="compositionally biased region" description="Basic and acidic residues" evidence="1">
    <location>
        <begin position="451"/>
        <end position="460"/>
    </location>
</feature>
<feature type="region of interest" description="Disordered" evidence="1">
    <location>
        <begin position="156"/>
        <end position="190"/>
    </location>
</feature>
<evidence type="ECO:0000313" key="2">
    <source>
        <dbReference type="EMBL" id="KAG5467205.1"/>
    </source>
</evidence>
<dbReference type="Proteomes" id="UP000674179">
    <property type="component" value="Chromosome 35"/>
</dbReference>
<feature type="compositionally biased region" description="Basic residues" evidence="1">
    <location>
        <begin position="1015"/>
        <end position="1024"/>
    </location>
</feature>
<feature type="compositionally biased region" description="Low complexity" evidence="1">
    <location>
        <begin position="393"/>
        <end position="405"/>
    </location>
</feature>
<feature type="region of interest" description="Disordered" evidence="1">
    <location>
        <begin position="1116"/>
        <end position="1186"/>
    </location>
</feature>
<reference evidence="2 3" key="1">
    <citation type="submission" date="2021-02" db="EMBL/GenBank/DDBJ databases">
        <title>Leishmania (Mundinia) enrietti genome sequencing and assembly.</title>
        <authorList>
            <person name="Almutairi H."/>
            <person name="Gatherer D."/>
        </authorList>
    </citation>
    <scope>NUCLEOTIDE SEQUENCE [LARGE SCALE GENOMIC DNA]</scope>
    <source>
        <strain evidence="2">CUR178</strain>
    </source>
</reference>
<feature type="compositionally biased region" description="Polar residues" evidence="1">
    <location>
        <begin position="918"/>
        <end position="932"/>
    </location>
</feature>
<feature type="region of interest" description="Disordered" evidence="1">
    <location>
        <begin position="1"/>
        <end position="121"/>
    </location>
</feature>
<feature type="compositionally biased region" description="Low complexity" evidence="1">
    <location>
        <begin position="519"/>
        <end position="533"/>
    </location>
</feature>
<feature type="region of interest" description="Disordered" evidence="1">
    <location>
        <begin position="953"/>
        <end position="1083"/>
    </location>
</feature>
<feature type="compositionally biased region" description="Polar residues" evidence="1">
    <location>
        <begin position="24"/>
        <end position="39"/>
    </location>
</feature>
<dbReference type="RefSeq" id="XP_067688727.1">
    <property type="nucleotide sequence ID" value="XM_067832624.1"/>
</dbReference>
<feature type="region of interest" description="Disordered" evidence="1">
    <location>
        <begin position="1381"/>
        <end position="1407"/>
    </location>
</feature>
<organism evidence="2 3">
    <name type="scientific">Leishmania enriettii</name>
    <dbReference type="NCBI Taxonomy" id="5663"/>
    <lineage>
        <taxon>Eukaryota</taxon>
        <taxon>Discoba</taxon>
        <taxon>Euglenozoa</taxon>
        <taxon>Kinetoplastea</taxon>
        <taxon>Metakinetoplastina</taxon>
        <taxon>Trypanosomatida</taxon>
        <taxon>Trypanosomatidae</taxon>
        <taxon>Leishmaniinae</taxon>
        <taxon>Leishmania</taxon>
    </lineage>
</organism>
<name>A0A836GKI7_LEIEN</name>
<feature type="compositionally biased region" description="Basic and acidic residues" evidence="1">
    <location>
        <begin position="995"/>
        <end position="1009"/>
    </location>
</feature>
<gene>
    <name evidence="2" type="ORF">CUR178_00846</name>
</gene>
<dbReference type="SUPFAM" id="SSF81383">
    <property type="entry name" value="F-box domain"/>
    <property type="match status" value="1"/>
</dbReference>
<dbReference type="GeneID" id="94168134"/>